<dbReference type="AlphaFoldDB" id="E6TU81"/>
<dbReference type="HOGENOM" id="CLU_3022207_0_0_9"/>
<proteinExistence type="predicted"/>
<evidence type="ECO:0000313" key="1">
    <source>
        <dbReference type="EMBL" id="ADU28541.1"/>
    </source>
</evidence>
<dbReference type="Proteomes" id="UP000001401">
    <property type="component" value="Chromosome"/>
</dbReference>
<protein>
    <submittedName>
        <fullName evidence="1">Uncharacterized protein</fullName>
    </submittedName>
</protein>
<dbReference type="EMBL" id="CP002394">
    <property type="protein sequence ID" value="ADU28541.1"/>
    <property type="molecule type" value="Genomic_DNA"/>
</dbReference>
<organism evidence="1 2">
    <name type="scientific">Evansella cellulosilytica (strain ATCC 21833 / DSM 2522 / FERM P-1141 / JCM 9156 / N-4)</name>
    <name type="common">Bacillus cellulosilyticus</name>
    <dbReference type="NCBI Taxonomy" id="649639"/>
    <lineage>
        <taxon>Bacteria</taxon>
        <taxon>Bacillati</taxon>
        <taxon>Bacillota</taxon>
        <taxon>Bacilli</taxon>
        <taxon>Bacillales</taxon>
        <taxon>Bacillaceae</taxon>
        <taxon>Evansella</taxon>
    </lineage>
</organism>
<sequence length="55" mass="6089" precursor="true">MDMTTFLIMVAPPLLLVACVVLVFVWATFAKEPAFVREAQEQAELQEDTNEASSS</sequence>
<dbReference type="KEGG" id="bco:Bcell_0254"/>
<dbReference type="InterPro" id="IPR054381">
    <property type="entry name" value="CydS"/>
</dbReference>
<dbReference type="Pfam" id="PF22282">
    <property type="entry name" value="CydS"/>
    <property type="match status" value="1"/>
</dbReference>
<dbReference type="STRING" id="649639.Bcell_0254"/>
<reference evidence="1 2" key="1">
    <citation type="submission" date="2010-12" db="EMBL/GenBank/DDBJ databases">
        <title>Complete sequence of Bacillus cellulosilyticus DSM 2522.</title>
        <authorList>
            <consortium name="US DOE Joint Genome Institute"/>
            <person name="Lucas S."/>
            <person name="Copeland A."/>
            <person name="Lapidus A."/>
            <person name="Cheng J.-F."/>
            <person name="Bruce D."/>
            <person name="Goodwin L."/>
            <person name="Pitluck S."/>
            <person name="Chertkov O."/>
            <person name="Detter J.C."/>
            <person name="Han C."/>
            <person name="Tapia R."/>
            <person name="Land M."/>
            <person name="Hauser L."/>
            <person name="Jeffries C."/>
            <person name="Kyrpides N."/>
            <person name="Ivanova N."/>
            <person name="Mikhailova N."/>
            <person name="Brumm P."/>
            <person name="Mead D."/>
            <person name="Woyke T."/>
        </authorList>
    </citation>
    <scope>NUCLEOTIDE SEQUENCE [LARGE SCALE GENOMIC DNA]</scope>
    <source>
        <strain evidence="2">ATCC 21833 / DSM 2522 / FERM P-1141 / JCM 9156 / N-4</strain>
    </source>
</reference>
<evidence type="ECO:0000313" key="2">
    <source>
        <dbReference type="Proteomes" id="UP000001401"/>
    </source>
</evidence>
<accession>E6TU81</accession>
<name>E6TU81_EVAC2</name>
<dbReference type="RefSeq" id="WP_013486882.1">
    <property type="nucleotide sequence ID" value="NC_014829.1"/>
</dbReference>
<gene>
    <name evidence="1" type="ordered locus">Bcell_0254</name>
</gene>
<keyword evidence="2" id="KW-1185">Reference proteome</keyword>